<dbReference type="GO" id="GO:0000287">
    <property type="term" value="F:magnesium ion binding"/>
    <property type="evidence" value="ECO:0007669"/>
    <property type="project" value="UniProtKB-UniRule"/>
</dbReference>
<keyword evidence="3 4" id="KW-0949">S-adenosyl-L-methionine</keyword>
<dbReference type="GO" id="GO:0008171">
    <property type="term" value="F:O-methyltransferase activity"/>
    <property type="evidence" value="ECO:0007669"/>
    <property type="project" value="InterPro"/>
</dbReference>
<dbReference type="InterPro" id="IPR029063">
    <property type="entry name" value="SAM-dependent_MTases_sf"/>
</dbReference>
<organism evidence="5 6">
    <name type="scientific">Macrococcoides bohemicum</name>
    <dbReference type="NCBI Taxonomy" id="1903056"/>
    <lineage>
        <taxon>Bacteria</taxon>
        <taxon>Bacillati</taxon>
        <taxon>Bacillota</taxon>
        <taxon>Bacilli</taxon>
        <taxon>Bacillales</taxon>
        <taxon>Staphylococcaceae</taxon>
        <taxon>Macrococcoides</taxon>
    </lineage>
</organism>
<evidence type="ECO:0000313" key="5">
    <source>
        <dbReference type="EMBL" id="QYA41583.1"/>
    </source>
</evidence>
<keyword evidence="4" id="KW-0819">tRNA processing</keyword>
<keyword evidence="2 4" id="KW-0808">Transferase</keyword>
<dbReference type="PANTHER" id="PTHR10509:SF14">
    <property type="entry name" value="CAFFEOYL-COA O-METHYLTRANSFERASE 3-RELATED"/>
    <property type="match status" value="1"/>
</dbReference>
<dbReference type="GO" id="GO:0008757">
    <property type="term" value="F:S-adenosylmethionine-dependent methyltransferase activity"/>
    <property type="evidence" value="ECO:0007669"/>
    <property type="project" value="TreeGrafter"/>
</dbReference>
<dbReference type="RefSeq" id="WP_096076291.1">
    <property type="nucleotide sequence ID" value="NZ_CP054482.1"/>
</dbReference>
<dbReference type="InterPro" id="IPR043675">
    <property type="entry name" value="TrmR_methyltr"/>
</dbReference>
<dbReference type="AlphaFoldDB" id="A0A4R5Y9T5"/>
<feature type="binding site" evidence="4">
    <location>
        <position position="153"/>
    </location>
    <ligand>
        <name>Mg(2+)</name>
        <dbReference type="ChEBI" id="CHEBI:18420"/>
    </ligand>
</feature>
<evidence type="ECO:0000256" key="4">
    <source>
        <dbReference type="HAMAP-Rule" id="MF_02217"/>
    </source>
</evidence>
<dbReference type="EC" id="2.1.1.-" evidence="4"/>
<dbReference type="Pfam" id="PF01596">
    <property type="entry name" value="Methyltransf_3"/>
    <property type="match status" value="1"/>
</dbReference>
<feature type="binding site" evidence="4">
    <location>
        <begin position="107"/>
        <end position="108"/>
    </location>
    <ligand>
        <name>S-adenosyl-L-methionine</name>
        <dbReference type="ChEBI" id="CHEBI:59789"/>
    </ligand>
</feature>
<dbReference type="PROSITE" id="PS51682">
    <property type="entry name" value="SAM_OMT_I"/>
    <property type="match status" value="1"/>
</dbReference>
<comment type="function">
    <text evidence="4">Catalyzes the methylation of 5-hydroxyuridine (ho5U) to form 5-methoxyuridine (mo5U) at position 34 in tRNAs.</text>
</comment>
<comment type="similarity">
    <text evidence="4">Belongs to the class I-like SAM-binding methyltransferase superfamily. Cation-dependent O-methyltransferase family.</text>
</comment>
<reference evidence="5 6" key="1">
    <citation type="submission" date="2021-07" db="EMBL/GenBank/DDBJ databases">
        <title>Prevalence and characterization of methicillin-resistant Macrococcus spp. in food producing animals and meat in Switzerland in 2019.</title>
        <authorList>
            <person name="Keller J.E."/>
            <person name="Schwendener S."/>
            <person name="Neuenschwander J."/>
            <person name="Overesch G."/>
            <person name="Perreten V."/>
        </authorList>
    </citation>
    <scope>NUCLEOTIDE SEQUENCE [LARGE SCALE GENOMIC DNA]</scope>
    <source>
        <strain evidence="5 6">19Msa0936</strain>
    </source>
</reference>
<dbReference type="GO" id="GO:0016300">
    <property type="term" value="F:tRNA (uridine) methyltransferase activity"/>
    <property type="evidence" value="ECO:0007669"/>
    <property type="project" value="UniProtKB-UniRule"/>
</dbReference>
<keyword evidence="6" id="KW-1185">Reference proteome</keyword>
<evidence type="ECO:0000256" key="2">
    <source>
        <dbReference type="ARBA" id="ARBA00022679"/>
    </source>
</evidence>
<protein>
    <recommendedName>
        <fullName evidence="4">tRNA 5-hydroxyuridine methyltransferase</fullName>
        <ecNumber evidence="4">2.1.1.-</ecNumber>
    </recommendedName>
    <alternativeName>
        <fullName evidence="4">ho5U methyltransferase</fullName>
    </alternativeName>
</protein>
<gene>
    <name evidence="4" type="primary">trmR</name>
    <name evidence="5" type="ORF">KYI11_08010</name>
</gene>
<dbReference type="SUPFAM" id="SSF53335">
    <property type="entry name" value="S-adenosyl-L-methionine-dependent methyltransferases"/>
    <property type="match status" value="1"/>
</dbReference>
<name>A0A4R5Y9T5_9STAP</name>
<evidence type="ECO:0000256" key="1">
    <source>
        <dbReference type="ARBA" id="ARBA00022603"/>
    </source>
</evidence>
<dbReference type="InterPro" id="IPR002935">
    <property type="entry name" value="SAM_O-MeTrfase"/>
</dbReference>
<dbReference type="Proteomes" id="UP000826802">
    <property type="component" value="Chromosome"/>
</dbReference>
<evidence type="ECO:0000256" key="3">
    <source>
        <dbReference type="ARBA" id="ARBA00022691"/>
    </source>
</evidence>
<keyword evidence="1 4" id="KW-0489">Methyltransferase</keyword>
<feature type="binding site" evidence="4">
    <location>
        <position position="62"/>
    </location>
    <ligand>
        <name>S-adenosyl-L-methionine</name>
        <dbReference type="ChEBI" id="CHEBI:59789"/>
    </ligand>
</feature>
<feature type="binding site" evidence="4">
    <location>
        <position position="32"/>
    </location>
    <ligand>
        <name>S-adenosyl-L-methionine</name>
        <dbReference type="ChEBI" id="CHEBI:59789"/>
    </ligand>
</feature>
<feature type="binding site" evidence="4">
    <location>
        <position position="126"/>
    </location>
    <ligand>
        <name>Mg(2+)</name>
        <dbReference type="ChEBI" id="CHEBI:18420"/>
    </ligand>
</feature>
<dbReference type="Gene3D" id="3.40.50.150">
    <property type="entry name" value="Vaccinia Virus protein VP39"/>
    <property type="match status" value="1"/>
</dbReference>
<dbReference type="GO" id="GO:0030488">
    <property type="term" value="P:tRNA methylation"/>
    <property type="evidence" value="ECO:0007669"/>
    <property type="project" value="UniProtKB-UniRule"/>
</dbReference>
<feature type="binding site" evidence="4">
    <location>
        <position position="126"/>
    </location>
    <ligand>
        <name>S-adenosyl-L-methionine</name>
        <dbReference type="ChEBI" id="CHEBI:59789"/>
    </ligand>
</feature>
<keyword evidence="4" id="KW-0479">Metal-binding</keyword>
<dbReference type="InterPro" id="IPR050362">
    <property type="entry name" value="Cation-dep_OMT"/>
</dbReference>
<accession>A0A4R5Y9T5</accession>
<dbReference type="HAMAP" id="MF_02217">
    <property type="entry name" value="TrmR_methyltr"/>
    <property type="match status" value="1"/>
</dbReference>
<feature type="binding site" evidence="4">
    <location>
        <position position="152"/>
    </location>
    <ligand>
        <name>Mg(2+)</name>
        <dbReference type="ChEBI" id="CHEBI:18420"/>
    </ligand>
</feature>
<comment type="subunit">
    <text evidence="4">Homodimer.</text>
</comment>
<comment type="catalytic activity">
    <reaction evidence="4">
        <text>5-hydroxyuridine(34) in tRNA + S-adenosyl-L-methionine = 5-methoxyuridine(34) in tRNA + S-adenosyl-L-homocysteine + H(+)</text>
        <dbReference type="Rhea" id="RHEA:60524"/>
        <dbReference type="Rhea" id="RHEA-COMP:13381"/>
        <dbReference type="Rhea" id="RHEA-COMP:15591"/>
        <dbReference type="ChEBI" id="CHEBI:15378"/>
        <dbReference type="ChEBI" id="CHEBI:57856"/>
        <dbReference type="ChEBI" id="CHEBI:59789"/>
        <dbReference type="ChEBI" id="CHEBI:136877"/>
        <dbReference type="ChEBI" id="CHEBI:143860"/>
    </reaction>
</comment>
<evidence type="ECO:0000313" key="6">
    <source>
        <dbReference type="Proteomes" id="UP000826802"/>
    </source>
</evidence>
<dbReference type="CDD" id="cd02440">
    <property type="entry name" value="AdoMet_MTases"/>
    <property type="match status" value="1"/>
</dbReference>
<dbReference type="PANTHER" id="PTHR10509">
    <property type="entry name" value="O-METHYLTRANSFERASE-RELATED"/>
    <property type="match status" value="1"/>
</dbReference>
<dbReference type="GeneID" id="99097903"/>
<sequence length="208" mass="23861">MIKEETYISKLNPVSTIDGLIEVAKENDVPIMDKISVEFVKQLIRIHHAKSVLEIGTAIGYSALHFASVSENIHITTIERNATMYQYALKHIEQYKKAHQIRPIFKDALEAFDEVSDKEYDILFIDAAKAQSLKFFELYSPLVKKGGLIITDNILYHDFVGNIEIVRSRNIKQMVRKIEKYNTWLSENTAYDTNFIDIGDGMSISVKK</sequence>
<feature type="binding site" evidence="4">
    <location>
        <position position="79"/>
    </location>
    <ligand>
        <name>S-adenosyl-L-methionine</name>
        <dbReference type="ChEBI" id="CHEBI:59789"/>
    </ligand>
</feature>
<keyword evidence="4" id="KW-0460">Magnesium</keyword>
<proteinExistence type="inferred from homology"/>
<dbReference type="EMBL" id="CP079981">
    <property type="protein sequence ID" value="QYA41583.1"/>
    <property type="molecule type" value="Genomic_DNA"/>
</dbReference>